<keyword evidence="4" id="KW-0902">Two-component regulatory system</keyword>
<dbReference type="PANTHER" id="PTHR34220">
    <property type="entry name" value="SENSOR HISTIDINE KINASE YPDA"/>
    <property type="match status" value="1"/>
</dbReference>
<dbReference type="InterPro" id="IPR004358">
    <property type="entry name" value="Sig_transdc_His_kin-like_C"/>
</dbReference>
<dbReference type="PRINTS" id="PR00344">
    <property type="entry name" value="BCTRLSENSOR"/>
</dbReference>
<accession>A0A2N5P9Y1</accession>
<dbReference type="AlphaFoldDB" id="A0A2N5P9Y1"/>
<reference evidence="7 8" key="1">
    <citation type="journal article" date="2017" name="Genome Med.">
        <title>A novel Ruminococcus gnavus clade enriched in inflammatory bowel disease patients.</title>
        <authorList>
            <person name="Hall A.B."/>
            <person name="Yassour M."/>
            <person name="Sauk J."/>
            <person name="Garner A."/>
            <person name="Jiang X."/>
            <person name="Arthur T."/>
            <person name="Lagoudas G.K."/>
            <person name="Vatanen T."/>
            <person name="Fornelos N."/>
            <person name="Wilson R."/>
            <person name="Bertha M."/>
            <person name="Cohen M."/>
            <person name="Garber J."/>
            <person name="Khalili H."/>
            <person name="Gevers D."/>
            <person name="Ananthakrishnan A.N."/>
            <person name="Kugathasan S."/>
            <person name="Lander E.S."/>
            <person name="Blainey P."/>
            <person name="Vlamakis H."/>
            <person name="Xavier R.J."/>
            <person name="Huttenhower C."/>
        </authorList>
    </citation>
    <scope>NUCLEOTIDE SEQUENCE [LARGE SCALE GENOMIC DNA]</scope>
    <source>
        <strain evidence="7 8">RJX1124</strain>
    </source>
</reference>
<comment type="catalytic activity">
    <reaction evidence="1">
        <text>ATP + protein L-histidine = ADP + protein N-phospho-L-histidine.</text>
        <dbReference type="EC" id="2.7.13.3"/>
    </reaction>
</comment>
<dbReference type="InterPro" id="IPR003594">
    <property type="entry name" value="HATPase_dom"/>
</dbReference>
<keyword evidence="5" id="KW-1133">Transmembrane helix</keyword>
<keyword evidence="3" id="KW-0808">Transferase</keyword>
<keyword evidence="5" id="KW-0812">Transmembrane</keyword>
<dbReference type="InterPro" id="IPR010559">
    <property type="entry name" value="Sig_transdc_His_kin_internal"/>
</dbReference>
<evidence type="ECO:0000256" key="1">
    <source>
        <dbReference type="ARBA" id="ARBA00000085"/>
    </source>
</evidence>
<dbReference type="Gene3D" id="3.30.565.10">
    <property type="entry name" value="Histidine kinase-like ATPase, C-terminal domain"/>
    <property type="match status" value="1"/>
</dbReference>
<name>A0A2N5P9Y1_MEDGN</name>
<comment type="caution">
    <text evidence="7">The sequence shown here is derived from an EMBL/GenBank/DDBJ whole genome shotgun (WGS) entry which is preliminary data.</text>
</comment>
<dbReference type="PANTHER" id="PTHR34220:SF7">
    <property type="entry name" value="SENSOR HISTIDINE KINASE YPDA"/>
    <property type="match status" value="1"/>
</dbReference>
<dbReference type="InterPro" id="IPR005467">
    <property type="entry name" value="His_kinase_dom"/>
</dbReference>
<feature type="domain" description="Histidine kinase" evidence="6">
    <location>
        <begin position="487"/>
        <end position="580"/>
    </location>
</feature>
<evidence type="ECO:0000256" key="4">
    <source>
        <dbReference type="ARBA" id="ARBA00023012"/>
    </source>
</evidence>
<evidence type="ECO:0000256" key="5">
    <source>
        <dbReference type="SAM" id="Phobius"/>
    </source>
</evidence>
<feature type="transmembrane region" description="Helical" evidence="5">
    <location>
        <begin position="301"/>
        <end position="321"/>
    </location>
</feature>
<dbReference type="EMBL" id="NIHS01000017">
    <property type="protein sequence ID" value="PLT71948.1"/>
    <property type="molecule type" value="Genomic_DNA"/>
</dbReference>
<keyword evidence="3" id="KW-0418">Kinase</keyword>
<gene>
    <name evidence="7" type="ORF">CDL26_10535</name>
</gene>
<evidence type="ECO:0000256" key="3">
    <source>
        <dbReference type="ARBA" id="ARBA00022777"/>
    </source>
</evidence>
<dbReference type="InterPro" id="IPR036890">
    <property type="entry name" value="HATPase_C_sf"/>
</dbReference>
<dbReference type="InterPro" id="IPR050640">
    <property type="entry name" value="Bact_2-comp_sensor_kinase"/>
</dbReference>
<dbReference type="Gene3D" id="6.10.340.10">
    <property type="match status" value="1"/>
</dbReference>
<proteinExistence type="predicted"/>
<dbReference type="Pfam" id="PF02518">
    <property type="entry name" value="HATPase_c"/>
    <property type="match status" value="1"/>
</dbReference>
<dbReference type="Pfam" id="PF06580">
    <property type="entry name" value="His_kinase"/>
    <property type="match status" value="1"/>
</dbReference>
<evidence type="ECO:0000259" key="6">
    <source>
        <dbReference type="PROSITE" id="PS50109"/>
    </source>
</evidence>
<evidence type="ECO:0000313" key="7">
    <source>
        <dbReference type="EMBL" id="PLT71948.1"/>
    </source>
</evidence>
<sequence>MEMKSRFLNGWKWWRRHNIRDQIFMSMLFLTILATGVLGTVSYHMEKTTIEENYRQSYETMLKNSSKILDLKLKPIIDKERSILTDATLCEVLERGQKDGDHEFTREDQKALEKILTNITFQEEAVSSVAVMDFYGHHFFLSNINKGGLSFYNYYKEHRFQDESWYKKTAANAGKEVFWGQGVLGGEDTEEVVCFTKILNNPSTGVPMGCMILNLSRRMLGESIVEGDEEYHTSVYMIVDEAQKGIPVYLNSEDADTKQLVSDYFSGSDKRYVFSSAQNETTGWSFVNAIAKNELSITSRYVRNVVFSLGGIIVVLSFFLARQISKSITKPLKQLEKVICDVGEGERNISEEFDDSEVGMIGRKFKEMVNTNLELSERLMSVKLNEREAELLLLQAQINPHFLYNTLDSIYCVAIIHGDDQIAEMILALSNNFKLSLNNGEKYITVEDSVRRVEEYMKLQNMRYQDRFELRIEVEPEIRNCRIISFILQPFVENAMYHGLEPKMGKGSIRITGKRADTNLIFEIIDDGVGIDDLSRLESGYGIRNVKERIQLNYGSEYGVTFESEPGKGTTVRITIPEKMKGMEKACIDW</sequence>
<evidence type="ECO:0000313" key="8">
    <source>
        <dbReference type="Proteomes" id="UP000234891"/>
    </source>
</evidence>
<dbReference type="GO" id="GO:0016020">
    <property type="term" value="C:membrane"/>
    <property type="evidence" value="ECO:0007669"/>
    <property type="project" value="InterPro"/>
</dbReference>
<dbReference type="SMART" id="SM00387">
    <property type="entry name" value="HATPase_c"/>
    <property type="match status" value="1"/>
</dbReference>
<dbReference type="Proteomes" id="UP000234891">
    <property type="component" value="Unassembled WGS sequence"/>
</dbReference>
<organism evidence="7 8">
    <name type="scientific">Mediterraneibacter gnavus</name>
    <name type="common">Ruminococcus gnavus</name>
    <dbReference type="NCBI Taxonomy" id="33038"/>
    <lineage>
        <taxon>Bacteria</taxon>
        <taxon>Bacillati</taxon>
        <taxon>Bacillota</taxon>
        <taxon>Clostridia</taxon>
        <taxon>Lachnospirales</taxon>
        <taxon>Lachnospiraceae</taxon>
        <taxon>Mediterraneibacter</taxon>
    </lineage>
</organism>
<dbReference type="SUPFAM" id="SSF55874">
    <property type="entry name" value="ATPase domain of HSP90 chaperone/DNA topoisomerase II/histidine kinase"/>
    <property type="match status" value="1"/>
</dbReference>
<dbReference type="PROSITE" id="PS50109">
    <property type="entry name" value="HIS_KIN"/>
    <property type="match status" value="1"/>
</dbReference>
<dbReference type="EC" id="2.7.13.3" evidence="2"/>
<keyword evidence="5" id="KW-0472">Membrane</keyword>
<evidence type="ECO:0000256" key="2">
    <source>
        <dbReference type="ARBA" id="ARBA00012438"/>
    </source>
</evidence>
<dbReference type="GO" id="GO:0000155">
    <property type="term" value="F:phosphorelay sensor kinase activity"/>
    <property type="evidence" value="ECO:0007669"/>
    <property type="project" value="InterPro"/>
</dbReference>
<protein>
    <recommendedName>
        <fullName evidence="2">histidine kinase</fullName>
        <ecNumber evidence="2">2.7.13.3</ecNumber>
    </recommendedName>
</protein>